<organism evidence="1 2">
    <name type="scientific">Archangium gephyra</name>
    <dbReference type="NCBI Taxonomy" id="48"/>
    <lineage>
        <taxon>Bacteria</taxon>
        <taxon>Pseudomonadati</taxon>
        <taxon>Myxococcota</taxon>
        <taxon>Myxococcia</taxon>
        <taxon>Myxococcales</taxon>
        <taxon>Cystobacterineae</taxon>
        <taxon>Archangiaceae</taxon>
        <taxon>Archangium</taxon>
    </lineage>
</organism>
<proteinExistence type="predicted"/>
<evidence type="ECO:0000313" key="1">
    <source>
        <dbReference type="EMBL" id="AKJ04682.1"/>
    </source>
</evidence>
<name>A0AAC8TG24_9BACT</name>
<sequence>MEDVELCVATSCPLPKATGMPAAIRQRSSVKAGGCIASPSCLGRNPVVFTGPGLEVFSGPT</sequence>
<evidence type="ECO:0000313" key="2">
    <source>
        <dbReference type="Proteomes" id="UP000035579"/>
    </source>
</evidence>
<gene>
    <name evidence="1" type="ORF">AA314_06308</name>
</gene>
<dbReference type="Proteomes" id="UP000035579">
    <property type="component" value="Chromosome"/>
</dbReference>
<reference evidence="1 2" key="1">
    <citation type="submission" date="2015-05" db="EMBL/GenBank/DDBJ databases">
        <title>Genome assembly of Archangium gephyra DSM 2261.</title>
        <authorList>
            <person name="Sharma G."/>
            <person name="Subramanian S."/>
        </authorList>
    </citation>
    <scope>NUCLEOTIDE SEQUENCE [LARGE SCALE GENOMIC DNA]</scope>
    <source>
        <strain evidence="1 2">DSM 2261</strain>
    </source>
</reference>
<accession>A0AAC8TG24</accession>
<protein>
    <submittedName>
        <fullName evidence="1">Uncharacterized protein</fullName>
    </submittedName>
</protein>
<dbReference type="EMBL" id="CP011509">
    <property type="protein sequence ID" value="AKJ04682.1"/>
    <property type="molecule type" value="Genomic_DNA"/>
</dbReference>
<dbReference type="KEGG" id="age:AA314_06308"/>
<dbReference type="AlphaFoldDB" id="A0AAC8TG24"/>